<evidence type="ECO:0000256" key="4">
    <source>
        <dbReference type="ARBA" id="ARBA00016421"/>
    </source>
</evidence>
<organism evidence="13">
    <name type="scientific">Strawberry vein banding virus</name>
    <dbReference type="NCBI Taxonomy" id="47903"/>
    <lineage>
        <taxon>Viruses</taxon>
        <taxon>Riboviria</taxon>
        <taxon>Pararnavirae</taxon>
        <taxon>Artverviricota</taxon>
        <taxon>Revtraviricetes</taxon>
        <taxon>Ortervirales</taxon>
        <taxon>Caulimoviridae</taxon>
        <taxon>Caulimovirus</taxon>
        <taxon>Caulimovirus venafragariae</taxon>
    </lineage>
</organism>
<dbReference type="EMBL" id="KP311681">
    <property type="protein sequence ID" value="AKB94069.1"/>
    <property type="molecule type" value="Genomic_DNA"/>
</dbReference>
<sequence>MATVTQKTERIYDEILKMEERFQKLEQEQQDHFSQKIDQASATLMAEIKRIQSKLDRCDCNKEILDALKAQDRTKGKGSDSSSLADALDLANRDPPRRNSIKGTENWHPQDLPLTKW</sequence>
<dbReference type="Pfam" id="PF03310">
    <property type="entry name" value="Cauli_DNA-bind"/>
    <property type="match status" value="1"/>
</dbReference>
<keyword evidence="6 11" id="KW-0175">Coiled coil</keyword>
<feature type="region of interest" description="Disordered" evidence="12">
    <location>
        <begin position="71"/>
        <end position="117"/>
    </location>
</feature>
<evidence type="ECO:0000256" key="9">
    <source>
        <dbReference type="ARBA" id="ARBA00024988"/>
    </source>
</evidence>
<feature type="coiled-coil region" evidence="11">
    <location>
        <begin position="8"/>
        <end position="35"/>
    </location>
</feature>
<comment type="similarity">
    <text evidence="3">Belongs to the caulimovirus ORF III family.</text>
</comment>
<comment type="subcellular location">
    <subcellularLocation>
        <location evidence="2">Host cell junction</location>
        <location evidence="2">Host plasmodesma</location>
    </subcellularLocation>
    <subcellularLocation>
        <location evidence="1">Virion</location>
    </subcellularLocation>
</comment>
<name>A0A0E3X504_9VIRU</name>
<evidence type="ECO:0000256" key="12">
    <source>
        <dbReference type="SAM" id="MobiDB-lite"/>
    </source>
</evidence>
<evidence type="ECO:0000256" key="3">
    <source>
        <dbReference type="ARBA" id="ARBA00007906"/>
    </source>
</evidence>
<evidence type="ECO:0000256" key="2">
    <source>
        <dbReference type="ARBA" id="ARBA00004621"/>
    </source>
</evidence>
<dbReference type="GO" id="GO:0044423">
    <property type="term" value="C:virion component"/>
    <property type="evidence" value="ECO:0007669"/>
    <property type="project" value="UniProtKB-KW"/>
</dbReference>
<protein>
    <recommendedName>
        <fullName evidence="4">Virion-associated protein</fullName>
    </recommendedName>
    <alternativeName>
        <fullName evidence="10">Protein 3</fullName>
    </alternativeName>
</protein>
<proteinExistence type="inferred from homology"/>
<evidence type="ECO:0000256" key="8">
    <source>
        <dbReference type="ARBA" id="ARBA00023157"/>
    </source>
</evidence>
<evidence type="ECO:0000256" key="6">
    <source>
        <dbReference type="ARBA" id="ARBA00023054"/>
    </source>
</evidence>
<evidence type="ECO:0000256" key="10">
    <source>
        <dbReference type="ARBA" id="ARBA00030551"/>
    </source>
</evidence>
<gene>
    <name evidence="13" type="primary">ORF III</name>
</gene>
<evidence type="ECO:0000256" key="11">
    <source>
        <dbReference type="SAM" id="Coils"/>
    </source>
</evidence>
<comment type="function">
    <text evidence="9">Plays a role in virus cell-to-cell and plant-to-plant transmission. Interacts with virion icosahedral capsid and movement protein, thereby facilitating virion cell-to-cell transmission through plasmodesmata opened by viral movement protein. Also interacts with aphid transmission factor, attaching the virion to aphid stylet when the animal feeds on an virus infected plant. Aphid saliva may later detach the virion, inducing release of infectious particles when the animal feeds on a new plant.</text>
</comment>
<reference evidence="13" key="1">
    <citation type="submission" date="2014-12" db="EMBL/GenBank/DDBJ databases">
        <title>Characterization and Complete Nucleotide Sequence of Strawberry vein banding virus in Shenyang, China.</title>
        <authorList>
            <person name="Zhang H.P."/>
            <person name="Chen J."/>
            <person name="He Z.L."/>
            <person name="Feng M.F."/>
            <person name="Pan Y."/>
            <person name="Xia W.W."/>
            <person name="Shan W.S."/>
            <person name="Jiang T."/>
        </authorList>
    </citation>
    <scope>NUCLEOTIDE SEQUENCE</scope>
    <source>
        <strain evidence="13">Shenyang</strain>
    </source>
</reference>
<dbReference type="Gene3D" id="6.10.250.630">
    <property type="match status" value="1"/>
</dbReference>
<evidence type="ECO:0000256" key="5">
    <source>
        <dbReference type="ARBA" id="ARBA00022844"/>
    </source>
</evidence>
<evidence type="ECO:0000313" key="13">
    <source>
        <dbReference type="EMBL" id="AKB94069.1"/>
    </source>
</evidence>
<dbReference type="GO" id="GO:0003677">
    <property type="term" value="F:DNA binding"/>
    <property type="evidence" value="ECO:0007669"/>
    <property type="project" value="InterPro"/>
</dbReference>
<dbReference type="GO" id="GO:0044219">
    <property type="term" value="C:host cell plasmodesma"/>
    <property type="evidence" value="ECO:0007669"/>
    <property type="project" value="UniProtKB-SubCell"/>
</dbReference>
<keyword evidence="7" id="KW-1031">Host cell junction</keyword>
<feature type="compositionally biased region" description="Low complexity" evidence="12">
    <location>
        <begin position="79"/>
        <end position="90"/>
    </location>
</feature>
<evidence type="ECO:0000256" key="1">
    <source>
        <dbReference type="ARBA" id="ARBA00004328"/>
    </source>
</evidence>
<accession>A0A0E3X504</accession>
<evidence type="ECO:0000256" key="7">
    <source>
        <dbReference type="ARBA" id="ARBA00023081"/>
    </source>
</evidence>
<dbReference type="InterPro" id="IPR004986">
    <property type="entry name" value="Caulimo_virion-assoc"/>
</dbReference>
<keyword evidence="5" id="KW-0946">Virion</keyword>
<keyword evidence="8" id="KW-1015">Disulfide bond</keyword>